<protein>
    <submittedName>
        <fullName evidence="1">Uncharacterized protein</fullName>
    </submittedName>
</protein>
<organism evidence="1 2">
    <name type="scientific">Planotetraspora thailandica</name>
    <dbReference type="NCBI Taxonomy" id="487172"/>
    <lineage>
        <taxon>Bacteria</taxon>
        <taxon>Bacillati</taxon>
        <taxon>Actinomycetota</taxon>
        <taxon>Actinomycetes</taxon>
        <taxon>Streptosporangiales</taxon>
        <taxon>Streptosporangiaceae</taxon>
        <taxon>Planotetraspora</taxon>
    </lineage>
</organism>
<reference evidence="1" key="1">
    <citation type="submission" date="2021-01" db="EMBL/GenBank/DDBJ databases">
        <title>Whole genome shotgun sequence of Planotetraspora thailandica NBRC 104271.</title>
        <authorList>
            <person name="Komaki H."/>
            <person name="Tamura T."/>
        </authorList>
    </citation>
    <scope>NUCLEOTIDE SEQUENCE</scope>
    <source>
        <strain evidence="1">NBRC 104271</strain>
    </source>
</reference>
<dbReference type="Proteomes" id="UP000605992">
    <property type="component" value="Unassembled WGS sequence"/>
</dbReference>
<dbReference type="EMBL" id="BOOR01000085">
    <property type="protein sequence ID" value="GII59434.1"/>
    <property type="molecule type" value="Genomic_DNA"/>
</dbReference>
<evidence type="ECO:0000313" key="2">
    <source>
        <dbReference type="Proteomes" id="UP000605992"/>
    </source>
</evidence>
<sequence length="57" mass="6381">MQRAQAYEISERIDTYGQAQHHAAGRELEVTRDQIRAACRALHAAAADLETLIAQNF</sequence>
<name>A0A8J3Y2A5_9ACTN</name>
<accession>A0A8J3Y2A5</accession>
<dbReference type="AlphaFoldDB" id="A0A8J3Y2A5"/>
<dbReference type="RefSeq" id="WP_203949490.1">
    <property type="nucleotide sequence ID" value="NZ_BOOR01000085.1"/>
</dbReference>
<proteinExistence type="predicted"/>
<evidence type="ECO:0000313" key="1">
    <source>
        <dbReference type="EMBL" id="GII59434.1"/>
    </source>
</evidence>
<keyword evidence="2" id="KW-1185">Reference proteome</keyword>
<comment type="caution">
    <text evidence="1">The sequence shown here is derived from an EMBL/GenBank/DDBJ whole genome shotgun (WGS) entry which is preliminary data.</text>
</comment>
<gene>
    <name evidence="1" type="ORF">Pth03_78230</name>
</gene>